<evidence type="ECO:0000313" key="2">
    <source>
        <dbReference type="EMBL" id="MBD1388609.1"/>
    </source>
</evidence>
<dbReference type="AlphaFoldDB" id="A0A8J6QQB7"/>
<feature type="chain" id="PRO_5035163003" evidence="1">
    <location>
        <begin position="21"/>
        <end position="298"/>
    </location>
</feature>
<dbReference type="Proteomes" id="UP000638014">
    <property type="component" value="Unassembled WGS sequence"/>
</dbReference>
<proteinExistence type="predicted"/>
<accession>A0A8J6QQB7</accession>
<sequence length="298" mass="33901">MVRKLIVSLALILLAPTSYAQTHVVYFQSHDRFSYEVELLQHLLTITEPEYGQATTVAHQSSMTEQQGLRALTKGEVDIAFLPTSKRREANYLAVKQPLLQGMLGFRLLLTNRTSDAKFADIQSVQQLRDNVIAGFGLHWEDLRILYRNRLPVMTSPQYQELFAMLGTGQIDYLPRGLNEVEAELKEQTKHYPDIALNEDIALYYAFPRYFFVNRGNKQLAERLTAGLAIAKLDGSFKALFDKHFGAISERLMSKPRILIELKNPFLPDDVPPMETDWWLKPEAVTNVAGTRSARSGQ</sequence>
<dbReference type="RefSeq" id="WP_191143723.1">
    <property type="nucleotide sequence ID" value="NZ_JACXAF010000004.1"/>
</dbReference>
<feature type="signal peptide" evidence="1">
    <location>
        <begin position="1"/>
        <end position="20"/>
    </location>
</feature>
<organism evidence="2 3">
    <name type="scientific">Neiella litorisoli</name>
    <dbReference type="NCBI Taxonomy" id="2771431"/>
    <lineage>
        <taxon>Bacteria</taxon>
        <taxon>Pseudomonadati</taxon>
        <taxon>Pseudomonadota</taxon>
        <taxon>Gammaproteobacteria</taxon>
        <taxon>Alteromonadales</taxon>
        <taxon>Echinimonadaceae</taxon>
        <taxon>Neiella</taxon>
    </lineage>
</organism>
<gene>
    <name evidence="2" type="ORF">IC617_04135</name>
</gene>
<keyword evidence="1" id="KW-0732">Signal</keyword>
<protein>
    <submittedName>
        <fullName evidence="2">Transporter substrate-binding domain-containing protein</fullName>
    </submittedName>
</protein>
<dbReference type="SUPFAM" id="SSF53850">
    <property type="entry name" value="Periplasmic binding protein-like II"/>
    <property type="match status" value="1"/>
</dbReference>
<name>A0A8J6QQB7_9GAMM</name>
<dbReference type="EMBL" id="JACXAF010000004">
    <property type="protein sequence ID" value="MBD1388609.1"/>
    <property type="molecule type" value="Genomic_DNA"/>
</dbReference>
<reference evidence="2" key="1">
    <citation type="submission" date="2020-09" db="EMBL/GenBank/DDBJ databases">
        <title>A novel bacterium of genus Neiella, isolated from South China Sea.</title>
        <authorList>
            <person name="Huang H."/>
            <person name="Mo K."/>
            <person name="Hu Y."/>
        </authorList>
    </citation>
    <scope>NUCLEOTIDE SEQUENCE</scope>
    <source>
        <strain evidence="2">HB171785</strain>
    </source>
</reference>
<evidence type="ECO:0000256" key="1">
    <source>
        <dbReference type="SAM" id="SignalP"/>
    </source>
</evidence>
<keyword evidence="3" id="KW-1185">Reference proteome</keyword>
<dbReference type="Gene3D" id="3.40.190.10">
    <property type="entry name" value="Periplasmic binding protein-like II"/>
    <property type="match status" value="2"/>
</dbReference>
<comment type="caution">
    <text evidence="2">The sequence shown here is derived from an EMBL/GenBank/DDBJ whole genome shotgun (WGS) entry which is preliminary data.</text>
</comment>
<evidence type="ECO:0000313" key="3">
    <source>
        <dbReference type="Proteomes" id="UP000638014"/>
    </source>
</evidence>